<evidence type="ECO:0000313" key="7">
    <source>
        <dbReference type="EMBL" id="MBK1699127.1"/>
    </source>
</evidence>
<keyword evidence="2" id="KW-0762">Sugar transport</keyword>
<dbReference type="AlphaFoldDB" id="A0A934QLE5"/>
<protein>
    <submittedName>
        <fullName evidence="7">Sugar ABC transporter ATP-binding protein</fullName>
    </submittedName>
</protein>
<proteinExistence type="predicted"/>
<feature type="domain" description="ABC transporter" evidence="6">
    <location>
        <begin position="253"/>
        <end position="502"/>
    </location>
</feature>
<keyword evidence="4" id="KW-0547">Nucleotide-binding</keyword>
<dbReference type="GO" id="GO:0005524">
    <property type="term" value="F:ATP binding"/>
    <property type="evidence" value="ECO:0007669"/>
    <property type="project" value="UniProtKB-KW"/>
</dbReference>
<evidence type="ECO:0000256" key="1">
    <source>
        <dbReference type="ARBA" id="ARBA00022448"/>
    </source>
</evidence>
<dbReference type="RefSeq" id="WP_027287131.1">
    <property type="nucleotide sequence ID" value="NZ_NRRE01000034.1"/>
</dbReference>
<dbReference type="SMART" id="SM00382">
    <property type="entry name" value="AAA"/>
    <property type="match status" value="1"/>
</dbReference>
<keyword evidence="1" id="KW-0813">Transport</keyword>
<dbReference type="Pfam" id="PF00005">
    <property type="entry name" value="ABC_tran"/>
    <property type="match status" value="2"/>
</dbReference>
<name>A0A934QLE5_9PROT</name>
<gene>
    <name evidence="7" type="ORF">CKO21_17930</name>
</gene>
<reference evidence="7" key="1">
    <citation type="submission" date="2017-08" db="EMBL/GenBank/DDBJ databases">
        <authorList>
            <person name="Imhoff J.F."/>
            <person name="Rahn T."/>
            <person name="Kuenzel S."/>
            <person name="Neulinger S.C."/>
        </authorList>
    </citation>
    <scope>NUCLEOTIDE SEQUENCE</scope>
    <source>
        <strain evidence="7">DSM 9154</strain>
    </source>
</reference>
<keyword evidence="5 7" id="KW-0067">ATP-binding</keyword>
<sequence length="516" mass="55865">MTSQDTYALAVQDVTKRFGPTVALNEASFAVRSGHVHALLGENGAGKSTCVKVLSGLITPDSGRIEIDGSVADLASPRDAHRLGIQTAFQEITLVPDLSVAQNMLLPYEPTRYGQLRRKAGMRAVAETLEHLGLGDVDLRAEVRSLDLPQRQKIEIAKAVARGPKILLLDEPTSALSGADVDWLGGLIEQLRADGVTIIFISHRMPEVRLFCDSLSILRNGSHVGTFETGEISDEDVVERVIGRSLATAFPERQSKTMGEVLLSGRQLANDGRLDGISFDLHAGEILGVSALQGMGQQELFMSLFGMDTLSGGHVEIGGRETTIASPNDAVRSHLGVSLVPEDRKTEALFQHLPGQPNVSLPVLDRFARFGWIDTDLEARAVDSVLAQVNVHPRALYTPVTSFSGGNQQKIALAKWLLTECRVLLMFDPTRGVDVGTKHEIYQLMHDFVGRGGAILFYSTEIPELVNLCDRVLAVYRGRVTDEIAGDDLSEQNILRSVIGHEAVSQQAGSQQAGAQ</sequence>
<dbReference type="GO" id="GO:0016887">
    <property type="term" value="F:ATP hydrolysis activity"/>
    <property type="evidence" value="ECO:0007669"/>
    <property type="project" value="InterPro"/>
</dbReference>
<accession>A0A934QLE5</accession>
<dbReference type="InterPro" id="IPR003439">
    <property type="entry name" value="ABC_transporter-like_ATP-bd"/>
</dbReference>
<dbReference type="PROSITE" id="PS00211">
    <property type="entry name" value="ABC_TRANSPORTER_1"/>
    <property type="match status" value="1"/>
</dbReference>
<feature type="domain" description="ABC transporter" evidence="6">
    <location>
        <begin position="9"/>
        <end position="245"/>
    </location>
</feature>
<reference evidence="7" key="2">
    <citation type="journal article" date="2020" name="Microorganisms">
        <title>Osmotic Adaptation and Compatible Solute Biosynthesis of Phototrophic Bacteria as Revealed from Genome Analyses.</title>
        <authorList>
            <person name="Imhoff J.F."/>
            <person name="Rahn T."/>
            <person name="Kunzel S."/>
            <person name="Keller A."/>
            <person name="Neulinger S.C."/>
        </authorList>
    </citation>
    <scope>NUCLEOTIDE SEQUENCE</scope>
    <source>
        <strain evidence="7">DSM 9154</strain>
    </source>
</reference>
<evidence type="ECO:0000313" key="8">
    <source>
        <dbReference type="Proteomes" id="UP000778970"/>
    </source>
</evidence>
<dbReference type="InterPro" id="IPR017871">
    <property type="entry name" value="ABC_transporter-like_CS"/>
</dbReference>
<organism evidence="7 8">
    <name type="scientific">Rhodovibrio salinarum</name>
    <dbReference type="NCBI Taxonomy" id="1087"/>
    <lineage>
        <taxon>Bacteria</taxon>
        <taxon>Pseudomonadati</taxon>
        <taxon>Pseudomonadota</taxon>
        <taxon>Alphaproteobacteria</taxon>
        <taxon>Rhodospirillales</taxon>
        <taxon>Rhodovibrionaceae</taxon>
        <taxon>Rhodovibrio</taxon>
    </lineage>
</organism>
<dbReference type="PROSITE" id="PS50893">
    <property type="entry name" value="ABC_TRANSPORTER_2"/>
    <property type="match status" value="2"/>
</dbReference>
<dbReference type="PANTHER" id="PTHR43790:SF9">
    <property type="entry name" value="GALACTOFURANOSE TRANSPORTER ATP-BINDING PROTEIN YTFR"/>
    <property type="match status" value="1"/>
</dbReference>
<dbReference type="Proteomes" id="UP000778970">
    <property type="component" value="Unassembled WGS sequence"/>
</dbReference>
<dbReference type="InterPro" id="IPR050107">
    <property type="entry name" value="ABC_carbohydrate_import_ATPase"/>
</dbReference>
<evidence type="ECO:0000256" key="2">
    <source>
        <dbReference type="ARBA" id="ARBA00022597"/>
    </source>
</evidence>
<evidence type="ECO:0000256" key="4">
    <source>
        <dbReference type="ARBA" id="ARBA00022741"/>
    </source>
</evidence>
<dbReference type="CDD" id="cd03215">
    <property type="entry name" value="ABC_Carb_Monos_II"/>
    <property type="match status" value="1"/>
</dbReference>
<keyword evidence="3" id="KW-0677">Repeat</keyword>
<dbReference type="EMBL" id="NRRE01000034">
    <property type="protein sequence ID" value="MBK1699127.1"/>
    <property type="molecule type" value="Genomic_DNA"/>
</dbReference>
<comment type="caution">
    <text evidence="7">The sequence shown here is derived from an EMBL/GenBank/DDBJ whole genome shotgun (WGS) entry which is preliminary data.</text>
</comment>
<evidence type="ECO:0000259" key="6">
    <source>
        <dbReference type="PROSITE" id="PS50893"/>
    </source>
</evidence>
<evidence type="ECO:0000256" key="3">
    <source>
        <dbReference type="ARBA" id="ARBA00022737"/>
    </source>
</evidence>
<dbReference type="SUPFAM" id="SSF52540">
    <property type="entry name" value="P-loop containing nucleoside triphosphate hydrolases"/>
    <property type="match status" value="2"/>
</dbReference>
<dbReference type="Gene3D" id="3.40.50.300">
    <property type="entry name" value="P-loop containing nucleotide triphosphate hydrolases"/>
    <property type="match status" value="2"/>
</dbReference>
<dbReference type="InterPro" id="IPR003593">
    <property type="entry name" value="AAA+_ATPase"/>
</dbReference>
<dbReference type="CDD" id="cd03216">
    <property type="entry name" value="ABC_Carb_Monos_I"/>
    <property type="match status" value="1"/>
</dbReference>
<dbReference type="PANTHER" id="PTHR43790">
    <property type="entry name" value="CARBOHYDRATE TRANSPORT ATP-BINDING PROTEIN MG119-RELATED"/>
    <property type="match status" value="1"/>
</dbReference>
<dbReference type="InterPro" id="IPR027417">
    <property type="entry name" value="P-loop_NTPase"/>
</dbReference>
<evidence type="ECO:0000256" key="5">
    <source>
        <dbReference type="ARBA" id="ARBA00022840"/>
    </source>
</evidence>
<keyword evidence="8" id="KW-1185">Reference proteome</keyword>